<keyword evidence="6" id="KW-1185">Reference proteome</keyword>
<dbReference type="PANTHER" id="PTHR19944:SF98">
    <property type="entry name" value="IG-LIKE DOMAIN-CONTAINING PROTEIN"/>
    <property type="match status" value="1"/>
</dbReference>
<dbReference type="GeneTree" id="ENSGT00940000153307"/>
<dbReference type="Pfam" id="PF07654">
    <property type="entry name" value="C1-set"/>
    <property type="match status" value="3"/>
</dbReference>
<feature type="domain" description="Ig-like" evidence="4">
    <location>
        <begin position="50"/>
        <end position="148"/>
    </location>
</feature>
<evidence type="ECO:0000313" key="6">
    <source>
        <dbReference type="Proteomes" id="UP000001595"/>
    </source>
</evidence>
<protein>
    <recommendedName>
        <fullName evidence="4">Ig-like domain-containing protein</fullName>
    </recommendedName>
</protein>
<reference evidence="5 6" key="1">
    <citation type="submission" date="2008-02" db="EMBL/GenBank/DDBJ databases">
        <title>A 6x draft sequence assembly of the Pongo pygmaeus abelii genome.</title>
        <authorList>
            <person name="Wilson R.K."/>
            <person name="Mardis E."/>
        </authorList>
    </citation>
    <scope>NUCLEOTIDE SEQUENCE [LARGE SCALE GENOMIC DNA]</scope>
</reference>
<evidence type="ECO:0000256" key="1">
    <source>
        <dbReference type="ARBA" id="ARBA00023157"/>
    </source>
</evidence>
<dbReference type="PANTHER" id="PTHR19944">
    <property type="entry name" value="MHC CLASS II-RELATED"/>
    <property type="match status" value="1"/>
</dbReference>
<dbReference type="FunFam" id="2.60.40.10:FF:000283">
    <property type="entry name" value="Immunoglobulin kappa constant"/>
    <property type="match status" value="3"/>
</dbReference>
<dbReference type="Gene3D" id="2.60.40.10">
    <property type="entry name" value="Immunoglobulins"/>
    <property type="match status" value="3"/>
</dbReference>
<dbReference type="CDD" id="cd07699">
    <property type="entry name" value="IgC1_L"/>
    <property type="match status" value="3"/>
</dbReference>
<keyword evidence="2" id="KW-0393">Immunoglobulin domain</keyword>
<feature type="domain" description="Ig-like" evidence="4">
    <location>
        <begin position="262"/>
        <end position="356"/>
    </location>
</feature>
<dbReference type="OMA" id="AECQPKS"/>
<dbReference type="HOGENOM" id="CLU_077975_6_1_1"/>
<evidence type="ECO:0000256" key="2">
    <source>
        <dbReference type="ARBA" id="ARBA00023319"/>
    </source>
</evidence>
<dbReference type="InParanoid" id="H2P4Z6"/>
<dbReference type="SUPFAM" id="SSF48726">
    <property type="entry name" value="Immunoglobulin"/>
    <property type="match status" value="3"/>
</dbReference>
<feature type="region of interest" description="Disordered" evidence="3">
    <location>
        <begin position="1"/>
        <end position="27"/>
    </location>
</feature>
<dbReference type="SMART" id="SM00407">
    <property type="entry name" value="IGc1"/>
    <property type="match status" value="3"/>
</dbReference>
<dbReference type="InterPro" id="IPR003597">
    <property type="entry name" value="Ig_C1-set"/>
</dbReference>
<name>H2P4Z6_PONAB</name>
<accession>H2P4Z6</accession>
<dbReference type="Ensembl" id="ENSPPYT00000013948.3">
    <property type="protein sequence ID" value="ENSPPYP00000013402.3"/>
    <property type="gene ID" value="ENSPPYG00000012017.3"/>
</dbReference>
<dbReference type="PROSITE" id="PS00290">
    <property type="entry name" value="IG_MHC"/>
    <property type="match status" value="3"/>
</dbReference>
<reference evidence="5" key="2">
    <citation type="submission" date="2025-08" db="UniProtKB">
        <authorList>
            <consortium name="Ensembl"/>
        </authorList>
    </citation>
    <scope>IDENTIFICATION</scope>
</reference>
<evidence type="ECO:0000313" key="5">
    <source>
        <dbReference type="Ensembl" id="ENSPPYP00000013402.3"/>
    </source>
</evidence>
<dbReference type="InterPro" id="IPR036179">
    <property type="entry name" value="Ig-like_dom_sf"/>
</dbReference>
<dbReference type="eggNOG" id="ENOG502SPNC">
    <property type="taxonomic scope" value="Eukaryota"/>
</dbReference>
<evidence type="ECO:0000256" key="3">
    <source>
        <dbReference type="SAM" id="MobiDB-lite"/>
    </source>
</evidence>
<sequence>MGKGEERTPGGPEGHTVNPPRDFRQREGLHNTPVFCLPSLTPFPVHTGQPKANATVTLFPPSSEELQANKATLVCLISDFYLEAVTVAWKADGNPVKAGVETTKPSKQSNNKYVASSYLSLTPEQWKSHRSYSCQVTHEGSTVEKTVAPAECQPKAAPSVTLFPPSSEELQANKATLVCLISDFYPGAVTVAWKADGSPVKTGVETTTPSKQSNNKYAASSYLSLTSEQWKSHRSYSCQVTHEGSTVEKTVAPTECQPNAAPSVTLFPPSSEELQANKATLVCLISDFYPGAVTVAWKADGSLVNAGVETTTPSKQSNNKYAASSYLSLTPEQWKSHRSYSCQVTHEGSTVEKTVAPTECS</sequence>
<proteinExistence type="predicted"/>
<dbReference type="InterPro" id="IPR007110">
    <property type="entry name" value="Ig-like_dom"/>
</dbReference>
<dbReference type="InterPro" id="IPR013783">
    <property type="entry name" value="Ig-like_fold"/>
</dbReference>
<feature type="domain" description="Ig-like" evidence="4">
    <location>
        <begin position="158"/>
        <end position="252"/>
    </location>
</feature>
<dbReference type="Proteomes" id="UP000001595">
    <property type="component" value="Chromosome 22"/>
</dbReference>
<dbReference type="InterPro" id="IPR050160">
    <property type="entry name" value="MHC/Immunoglobulin"/>
</dbReference>
<reference evidence="5" key="3">
    <citation type="submission" date="2025-09" db="UniProtKB">
        <authorList>
            <consortium name="Ensembl"/>
        </authorList>
    </citation>
    <scope>IDENTIFICATION</scope>
</reference>
<evidence type="ECO:0000259" key="4">
    <source>
        <dbReference type="PROSITE" id="PS50835"/>
    </source>
</evidence>
<organism evidence="5 6">
    <name type="scientific">Pongo abelii</name>
    <name type="common">Sumatran orangutan</name>
    <name type="synonym">Pongo pygmaeus abelii</name>
    <dbReference type="NCBI Taxonomy" id="9601"/>
    <lineage>
        <taxon>Eukaryota</taxon>
        <taxon>Metazoa</taxon>
        <taxon>Chordata</taxon>
        <taxon>Craniata</taxon>
        <taxon>Vertebrata</taxon>
        <taxon>Euteleostomi</taxon>
        <taxon>Mammalia</taxon>
        <taxon>Eutheria</taxon>
        <taxon>Euarchontoglires</taxon>
        <taxon>Primates</taxon>
        <taxon>Haplorrhini</taxon>
        <taxon>Catarrhini</taxon>
        <taxon>Hominidae</taxon>
        <taxon>Pongo</taxon>
    </lineage>
</organism>
<dbReference type="InterPro" id="IPR003006">
    <property type="entry name" value="Ig/MHC_CS"/>
</dbReference>
<dbReference type="FunCoup" id="H2P4Z6">
    <property type="interactions" value="289"/>
</dbReference>
<dbReference type="PROSITE" id="PS50835">
    <property type="entry name" value="IG_LIKE"/>
    <property type="match status" value="3"/>
</dbReference>
<dbReference type="AlphaFoldDB" id="H2P4Z6"/>
<keyword evidence="1" id="KW-1015">Disulfide bond</keyword>